<dbReference type="Proteomes" id="UP000016426">
    <property type="component" value="Unassembled WGS sequence"/>
</dbReference>
<organism evidence="1 2">
    <name type="scientific">Pseudogulbenkiania ferrooxidans EGD-HP2</name>
    <dbReference type="NCBI Taxonomy" id="1388764"/>
    <lineage>
        <taxon>Bacteria</taxon>
        <taxon>Pseudomonadati</taxon>
        <taxon>Pseudomonadota</taxon>
        <taxon>Betaproteobacteria</taxon>
        <taxon>Neisseriales</taxon>
        <taxon>Chromobacteriaceae</taxon>
        <taxon>Pseudogulbenkiania</taxon>
    </lineage>
</organism>
<gene>
    <name evidence="1" type="ORF">O166_06080</name>
</gene>
<evidence type="ECO:0000313" key="2">
    <source>
        <dbReference type="Proteomes" id="UP000016426"/>
    </source>
</evidence>
<evidence type="ECO:0000313" key="1">
    <source>
        <dbReference type="EMBL" id="ERE07271.1"/>
    </source>
</evidence>
<dbReference type="EMBL" id="AVPH01000201">
    <property type="protein sequence ID" value="ERE07271.1"/>
    <property type="molecule type" value="Genomic_DNA"/>
</dbReference>
<proteinExistence type="predicted"/>
<reference evidence="1 2" key="1">
    <citation type="journal article" date="2013" name="Genome Announc.">
        <title>Genome Sequence of the Pigment-Producing Bacterium Pseudogulbenkiania ferrooxidans, Isolated from Loktak Lake.</title>
        <authorList>
            <person name="Puranik S."/>
            <person name="Talkal R."/>
            <person name="Qureshi A."/>
            <person name="Khardenavis A."/>
            <person name="Kapley A."/>
            <person name="Purohit H.J."/>
        </authorList>
    </citation>
    <scope>NUCLEOTIDE SEQUENCE [LARGE SCALE GENOMIC DNA]</scope>
    <source>
        <strain evidence="1 2">EGD-HP2</strain>
    </source>
</reference>
<name>A0ABN0N7L6_9NEIS</name>
<dbReference type="RefSeq" id="WP_021476649.1">
    <property type="nucleotide sequence ID" value="NZ_AVPH01000201.1"/>
</dbReference>
<protein>
    <submittedName>
        <fullName evidence="1">Uncharacterized protein</fullName>
    </submittedName>
</protein>
<accession>A0ABN0N7L6</accession>
<keyword evidence="2" id="KW-1185">Reference proteome</keyword>
<comment type="caution">
    <text evidence="1">The sequence shown here is derived from an EMBL/GenBank/DDBJ whole genome shotgun (WGS) entry which is preliminary data.</text>
</comment>
<sequence length="216" mass="24171">MNVMDDRYAAIDADFLARFPGGFQDPDWQTLARRHKSYAKAEALCQSELTRAKLDTALASGKLADATHACRQIISLATTVSTFEKIAFRNYMDNRDLNLPFVQALRDVLHDFGPDSFAAYVDTLAMARMDPKANAAKWPIVSCFLACFDPQLHVCIKPTTVKKVAARLGVDIHYQSKPNYECYEAVQRMVLDFRSRSMVAADVDNTLAQAVMYCAV</sequence>